<proteinExistence type="predicted"/>
<protein>
    <recommendedName>
        <fullName evidence="1">DUF4440 domain-containing protein</fullName>
    </recommendedName>
</protein>
<name>A0A1H8J9A6_9RHOB</name>
<dbReference type="STRING" id="1077947.SAMN05216227_102415"/>
<dbReference type="OrthoDB" id="122531at2"/>
<sequence>MTPATVPATAEEFPRAFAMAWGARDAAGLAALLAEDADVLSLTGGVAEGRRAIEALFAGELAGAFAQARLVTGKMRLRALGPGAAVLHQRFVLSGIVDAQGRDAGRVGALLVAVLVARAGGWQAVSLQFCAAEG</sequence>
<accession>A0A1H8J9A6</accession>
<dbReference type="InterPro" id="IPR032710">
    <property type="entry name" value="NTF2-like_dom_sf"/>
</dbReference>
<organism evidence="2 3">
    <name type="scientific">Pseudorhodobacter antarcticus</name>
    <dbReference type="NCBI Taxonomy" id="1077947"/>
    <lineage>
        <taxon>Bacteria</taxon>
        <taxon>Pseudomonadati</taxon>
        <taxon>Pseudomonadota</taxon>
        <taxon>Alphaproteobacteria</taxon>
        <taxon>Rhodobacterales</taxon>
        <taxon>Paracoccaceae</taxon>
        <taxon>Pseudorhodobacter</taxon>
    </lineage>
</organism>
<dbReference type="SUPFAM" id="SSF54427">
    <property type="entry name" value="NTF2-like"/>
    <property type="match status" value="1"/>
</dbReference>
<dbReference type="RefSeq" id="WP_050520431.1">
    <property type="nucleotide sequence ID" value="NZ_FOCO01000024.1"/>
</dbReference>
<evidence type="ECO:0000313" key="3">
    <source>
        <dbReference type="Proteomes" id="UP000183002"/>
    </source>
</evidence>
<evidence type="ECO:0000313" key="2">
    <source>
        <dbReference type="EMBL" id="SEN77181.1"/>
    </source>
</evidence>
<feature type="domain" description="DUF4440" evidence="1">
    <location>
        <begin position="15"/>
        <end position="123"/>
    </location>
</feature>
<dbReference type="AlphaFoldDB" id="A0A1H8J9A6"/>
<dbReference type="Gene3D" id="3.10.450.50">
    <property type="match status" value="1"/>
</dbReference>
<dbReference type="Pfam" id="PF14534">
    <property type="entry name" value="DUF4440"/>
    <property type="match status" value="1"/>
</dbReference>
<reference evidence="2 3" key="1">
    <citation type="submission" date="2016-10" db="EMBL/GenBank/DDBJ databases">
        <authorList>
            <person name="de Groot N.N."/>
        </authorList>
    </citation>
    <scope>NUCLEOTIDE SEQUENCE [LARGE SCALE GENOMIC DNA]</scope>
    <source>
        <strain evidence="2 3">CGMCC 1.10836</strain>
    </source>
</reference>
<keyword evidence="3" id="KW-1185">Reference proteome</keyword>
<dbReference type="InterPro" id="IPR011944">
    <property type="entry name" value="Steroid_delta5-4_isomerase"/>
</dbReference>
<gene>
    <name evidence="2" type="ORF">SAMN05216227_102415</name>
</gene>
<dbReference type="EMBL" id="FOCO01000024">
    <property type="protein sequence ID" value="SEN77181.1"/>
    <property type="molecule type" value="Genomic_DNA"/>
</dbReference>
<evidence type="ECO:0000259" key="1">
    <source>
        <dbReference type="Pfam" id="PF14534"/>
    </source>
</evidence>
<dbReference type="NCBIfam" id="TIGR02246">
    <property type="entry name" value="SgcJ/EcaC family oxidoreductase"/>
    <property type="match status" value="1"/>
</dbReference>
<dbReference type="Proteomes" id="UP000183002">
    <property type="component" value="Unassembled WGS sequence"/>
</dbReference>
<dbReference type="InterPro" id="IPR027843">
    <property type="entry name" value="DUF4440"/>
</dbReference>